<dbReference type="GO" id="GO:0046872">
    <property type="term" value="F:metal ion binding"/>
    <property type="evidence" value="ECO:0007669"/>
    <property type="project" value="UniProtKB-KW"/>
</dbReference>
<dbReference type="InterPro" id="IPR017850">
    <property type="entry name" value="Alkaline_phosphatase_core_sf"/>
</dbReference>
<proteinExistence type="predicted"/>
<reference evidence="8 9" key="1">
    <citation type="journal article" date="2015" name="Stand. Genomic Sci.">
        <title>Genomic Encyclopedia of Bacterial and Archaeal Type Strains, Phase III: the genomes of soil and plant-associated and newly described type strains.</title>
        <authorList>
            <person name="Whitman W.B."/>
            <person name="Woyke T."/>
            <person name="Klenk H.P."/>
            <person name="Zhou Y."/>
            <person name="Lilburn T.G."/>
            <person name="Beck B.J."/>
            <person name="De Vos P."/>
            <person name="Vandamme P."/>
            <person name="Eisen J.A."/>
            <person name="Garrity G."/>
            <person name="Hugenholtz P."/>
            <person name="Kyrpides N.C."/>
        </authorList>
    </citation>
    <scope>NUCLEOTIDE SEQUENCE [LARGE SCALE GENOMIC DNA]</scope>
    <source>
        <strain evidence="8 9">CGMCC 1.10685</strain>
    </source>
</reference>
<dbReference type="PIRSF" id="PIRSF031924">
    <property type="entry name" value="Pi-irrepressible_AP"/>
    <property type="match status" value="1"/>
</dbReference>
<organism evidence="8 9">
    <name type="scientific">Pseudoduganella flava</name>
    <dbReference type="NCBI Taxonomy" id="871742"/>
    <lineage>
        <taxon>Bacteria</taxon>
        <taxon>Pseudomonadati</taxon>
        <taxon>Pseudomonadota</taxon>
        <taxon>Betaproteobacteria</taxon>
        <taxon>Burkholderiales</taxon>
        <taxon>Oxalobacteraceae</taxon>
        <taxon>Telluria group</taxon>
        <taxon>Pseudoduganella</taxon>
    </lineage>
</organism>
<dbReference type="GO" id="GO:0004035">
    <property type="term" value="F:alkaline phosphatase activity"/>
    <property type="evidence" value="ECO:0007669"/>
    <property type="project" value="InterPro"/>
</dbReference>
<evidence type="ECO:0000256" key="4">
    <source>
        <dbReference type="PIRSR" id="PIRSR031924-50"/>
    </source>
</evidence>
<feature type="signal peptide" evidence="6">
    <location>
        <begin position="1"/>
        <end position="19"/>
    </location>
</feature>
<accession>A0A562PEW1</accession>
<dbReference type="Proteomes" id="UP000315112">
    <property type="component" value="Unassembled WGS sequence"/>
</dbReference>
<evidence type="ECO:0000256" key="2">
    <source>
        <dbReference type="ARBA" id="ARBA00022723"/>
    </source>
</evidence>
<dbReference type="EMBL" id="CP046904">
    <property type="protein sequence ID" value="QGZ38877.1"/>
    <property type="molecule type" value="Genomic_DNA"/>
</dbReference>
<dbReference type="Pfam" id="PF01663">
    <property type="entry name" value="Phosphodiest"/>
    <property type="match status" value="1"/>
</dbReference>
<evidence type="ECO:0000256" key="3">
    <source>
        <dbReference type="ARBA" id="ARBA00022729"/>
    </source>
</evidence>
<keyword evidence="2" id="KW-0479">Metal-binding</keyword>
<keyword evidence="1 4" id="KW-0597">Phosphoprotein</keyword>
<dbReference type="InterPro" id="IPR026263">
    <property type="entry name" value="Alkaline_phosphatase_prok"/>
</dbReference>
<dbReference type="PROSITE" id="PS51257">
    <property type="entry name" value="PROKAR_LIPOPROTEIN"/>
    <property type="match status" value="1"/>
</dbReference>
<reference evidence="7 10" key="3">
    <citation type="submission" date="2019-12" db="EMBL/GenBank/DDBJ databases">
        <title>Draft Genome Sequences of Six Type Strains of the Genus Massilia.</title>
        <authorList>
            <person name="Miess H."/>
            <person name="Frediansyah A."/>
            <person name="Goeker M."/>
            <person name="Gross H."/>
        </authorList>
    </citation>
    <scope>NUCLEOTIDE SEQUENCE [LARGE SCALE GENOMIC DNA]</scope>
    <source>
        <strain evidence="7 10">DSM 26639</strain>
    </source>
</reference>
<evidence type="ECO:0000256" key="1">
    <source>
        <dbReference type="ARBA" id="ARBA00022553"/>
    </source>
</evidence>
<evidence type="ECO:0000256" key="5">
    <source>
        <dbReference type="PIRSR" id="PIRSR031924-51"/>
    </source>
</evidence>
<dbReference type="AlphaFoldDB" id="A0A562PEW1"/>
<dbReference type="Proteomes" id="UP000437862">
    <property type="component" value="Chromosome"/>
</dbReference>
<dbReference type="PANTHER" id="PTHR10151">
    <property type="entry name" value="ECTONUCLEOTIDE PYROPHOSPHATASE/PHOSPHODIESTERASE"/>
    <property type="match status" value="1"/>
</dbReference>
<feature type="binding site" evidence="5">
    <location>
        <begin position="170"/>
        <end position="172"/>
    </location>
    <ligand>
        <name>substrate</name>
    </ligand>
</feature>
<dbReference type="InterPro" id="IPR002591">
    <property type="entry name" value="Phosphodiest/P_Trfase"/>
</dbReference>
<protein>
    <submittedName>
        <fullName evidence="7">Sulfatase-like hydrolase/transferase</fullName>
    </submittedName>
    <submittedName>
        <fullName evidence="8">Type I phosphodiesterase/nucleotide pyrophosphatase</fullName>
    </submittedName>
</protein>
<dbReference type="PANTHER" id="PTHR10151:SF120">
    <property type="entry name" value="BIS(5'-ADENOSYL)-TRIPHOSPHATASE"/>
    <property type="match status" value="1"/>
</dbReference>
<dbReference type="Gene3D" id="3.30.1360.150">
    <property type="match status" value="1"/>
</dbReference>
<evidence type="ECO:0000313" key="10">
    <source>
        <dbReference type="Proteomes" id="UP000437862"/>
    </source>
</evidence>
<feature type="binding site" evidence="5">
    <location>
        <position position="108"/>
    </location>
    <ligand>
        <name>substrate</name>
    </ligand>
</feature>
<evidence type="ECO:0000313" key="9">
    <source>
        <dbReference type="Proteomes" id="UP000315112"/>
    </source>
</evidence>
<evidence type="ECO:0000313" key="7">
    <source>
        <dbReference type="EMBL" id="QGZ38877.1"/>
    </source>
</evidence>
<feature type="active site" description="Phosphothreonine intermediate" evidence="4">
    <location>
        <position position="87"/>
    </location>
</feature>
<feature type="chain" id="PRO_5044617685" evidence="6">
    <location>
        <begin position="20"/>
        <end position="551"/>
    </location>
</feature>
<evidence type="ECO:0000256" key="6">
    <source>
        <dbReference type="SAM" id="SignalP"/>
    </source>
</evidence>
<dbReference type="OrthoDB" id="9766127at2"/>
<gene>
    <name evidence="7" type="ORF">GO485_07325</name>
    <name evidence="8" type="ORF">IP92_05282</name>
</gene>
<keyword evidence="10" id="KW-1185">Reference proteome</keyword>
<dbReference type="SUPFAM" id="SSF53649">
    <property type="entry name" value="Alkaline phosphatase-like"/>
    <property type="match status" value="1"/>
</dbReference>
<reference evidence="8" key="2">
    <citation type="submission" date="2019-07" db="EMBL/GenBank/DDBJ databases">
        <authorList>
            <person name="Whitman W."/>
            <person name="Huntemann M."/>
            <person name="Clum A."/>
            <person name="Pillay M."/>
            <person name="Palaniappan K."/>
            <person name="Varghese N."/>
            <person name="Mikhailova N."/>
            <person name="Stamatis D."/>
            <person name="Reddy T."/>
            <person name="Daum C."/>
            <person name="Shapiro N."/>
            <person name="Ivanova N."/>
            <person name="Kyrpides N."/>
            <person name="Woyke T."/>
        </authorList>
    </citation>
    <scope>NUCLEOTIDE SEQUENCE</scope>
    <source>
        <strain evidence="8">CGMCC 1.10685</strain>
    </source>
</reference>
<dbReference type="Gene3D" id="3.40.720.10">
    <property type="entry name" value="Alkaline Phosphatase, subunit A"/>
    <property type="match status" value="1"/>
</dbReference>
<sequence>MRTTILLPLALAASCCATAAPARTPAAPQPAAQAPAPKLVVVMAVDGLPQEQLVRYRAQFGQGGFRRLLEQGAWFADAHQAHGTTVTAVGHTAILTGAYPYQHGIVANNWIDRATGEEIYCTEDRAHQYIGEATGPHDGTSPARLKVDTLGDQLRYATGNRAKVVAISGKDRGAILLAGKNGTAYMYMEGSGNFASSTWYMQQHPAWVQRYNAGKPQDRYYGKTWRPMLADSAYAMDAEGPLFALSYYSESGQPDAGYYKRLKEGPYVDELTLDFARAAIEGEQLGANPAGVPDLLGVSLSAHDYVNHRYGPESRMSHDHLQRLDRMLAGFFTYLDKRVGFDNWLIVLTADHGFANSAEFSQQQRVDAGRVDGKQLIAGLEQHLAAAFKGVKPIANASLPNVYFDQQALDKAGVKRADVEQAARNWLLAQTGIADVYTRTRFEEAGGTGTRLDLLMRRAWHRYESGDLVVVPRAYWSFGSGTSGATHGTPYAYDTNVPLLMMGKRWITPGSHATYAEVVDIAPTLATLLNIRPPAGAEGRVLTEVLRPAGK</sequence>
<dbReference type="CDD" id="cd16016">
    <property type="entry name" value="AP-SPAP"/>
    <property type="match status" value="1"/>
</dbReference>
<dbReference type="EMBL" id="VLKW01000013">
    <property type="protein sequence ID" value="TWI42948.1"/>
    <property type="molecule type" value="Genomic_DNA"/>
</dbReference>
<dbReference type="RefSeq" id="WP_145880937.1">
    <property type="nucleotide sequence ID" value="NZ_CP046904.1"/>
</dbReference>
<keyword evidence="3 6" id="KW-0732">Signal</keyword>
<name>A0A562PEW1_9BURK</name>
<evidence type="ECO:0000313" key="8">
    <source>
        <dbReference type="EMBL" id="TWI42948.1"/>
    </source>
</evidence>